<dbReference type="PROSITE" id="PS51186">
    <property type="entry name" value="GNAT"/>
    <property type="match status" value="1"/>
</dbReference>
<feature type="domain" description="N-acetyltransferase" evidence="1">
    <location>
        <begin position="3"/>
        <end position="160"/>
    </location>
</feature>
<dbReference type="Proteomes" id="UP001147005">
    <property type="component" value="Unassembled WGS sequence"/>
</dbReference>
<dbReference type="CDD" id="cd04301">
    <property type="entry name" value="NAT_SF"/>
    <property type="match status" value="1"/>
</dbReference>
<evidence type="ECO:0000313" key="3">
    <source>
        <dbReference type="Proteomes" id="UP001147005"/>
    </source>
</evidence>
<dbReference type="InterPro" id="IPR016181">
    <property type="entry name" value="Acyl_CoA_acyltransferase"/>
</dbReference>
<dbReference type="AlphaFoldDB" id="A0A9X4GP82"/>
<sequence length="160" mass="18152">MKKIVKKPTYCNDAEIAIFEALVSEGGEVELAGLQERILRAELLIFIYDNDDQAVAVGAIKNPNKGYKLKVFEKASASGQENYDFELGWLYVAEIARNKGYGRILMELICQQLTDKSCFATTRENNTAMQYLFNKFGFSKLGAPYKSRTRNHSLTLYVKE</sequence>
<dbReference type="InterPro" id="IPR000182">
    <property type="entry name" value="GNAT_dom"/>
</dbReference>
<proteinExistence type="predicted"/>
<dbReference type="SUPFAM" id="SSF55729">
    <property type="entry name" value="Acyl-CoA N-acyltransferases (Nat)"/>
    <property type="match status" value="1"/>
</dbReference>
<dbReference type="Pfam" id="PF00583">
    <property type="entry name" value="Acetyltransf_1"/>
    <property type="match status" value="1"/>
</dbReference>
<dbReference type="RefSeq" id="WP_200018250.1">
    <property type="nucleotide sequence ID" value="NZ_JAKIHW010000019.1"/>
</dbReference>
<accession>A0A9X4GP82</accession>
<evidence type="ECO:0000259" key="1">
    <source>
        <dbReference type="PROSITE" id="PS51186"/>
    </source>
</evidence>
<reference evidence="2" key="1">
    <citation type="submission" date="2022-01" db="EMBL/GenBank/DDBJ databases">
        <title>Genetic Characterization of Carbapenem-resistant Citrobacter spp. from China: a multicenter study.</title>
        <authorList>
            <person name="Ye L."/>
        </authorList>
    </citation>
    <scope>NUCLEOTIDE SEQUENCE</scope>
    <source>
        <strain evidence="2">IR5432</strain>
    </source>
</reference>
<evidence type="ECO:0000313" key="2">
    <source>
        <dbReference type="EMBL" id="MDE9619674.1"/>
    </source>
</evidence>
<protein>
    <submittedName>
        <fullName evidence="2">GNAT family N-acetyltransferase</fullName>
    </submittedName>
</protein>
<organism evidence="2 3">
    <name type="scientific">Citrobacter portucalensis</name>
    <dbReference type="NCBI Taxonomy" id="1639133"/>
    <lineage>
        <taxon>Bacteria</taxon>
        <taxon>Pseudomonadati</taxon>
        <taxon>Pseudomonadota</taxon>
        <taxon>Gammaproteobacteria</taxon>
        <taxon>Enterobacterales</taxon>
        <taxon>Enterobacteriaceae</taxon>
        <taxon>Citrobacter</taxon>
        <taxon>Citrobacter freundii complex</taxon>
    </lineage>
</organism>
<dbReference type="Gene3D" id="3.40.630.30">
    <property type="match status" value="1"/>
</dbReference>
<comment type="caution">
    <text evidence="2">The sequence shown here is derived from an EMBL/GenBank/DDBJ whole genome shotgun (WGS) entry which is preliminary data.</text>
</comment>
<dbReference type="EMBL" id="JAKIHW010000019">
    <property type="protein sequence ID" value="MDE9619674.1"/>
    <property type="molecule type" value="Genomic_DNA"/>
</dbReference>
<name>A0A9X4GP82_9ENTR</name>
<gene>
    <name evidence="2" type="ORF">L2111_16575</name>
</gene>
<dbReference type="GO" id="GO:0016747">
    <property type="term" value="F:acyltransferase activity, transferring groups other than amino-acyl groups"/>
    <property type="evidence" value="ECO:0007669"/>
    <property type="project" value="InterPro"/>
</dbReference>